<dbReference type="CDD" id="cd02009">
    <property type="entry name" value="TPP_SHCHC_synthase"/>
    <property type="match status" value="1"/>
</dbReference>
<evidence type="ECO:0000313" key="12">
    <source>
        <dbReference type="Proteomes" id="UP000600565"/>
    </source>
</evidence>
<evidence type="ECO:0000259" key="9">
    <source>
        <dbReference type="Pfam" id="PF02776"/>
    </source>
</evidence>
<evidence type="ECO:0000256" key="3">
    <source>
        <dbReference type="ARBA" id="ARBA00022723"/>
    </source>
</evidence>
<feature type="domain" description="Thiamine pyrophosphate enzyme N-terminal TPP-binding" evidence="9">
    <location>
        <begin position="13"/>
        <end position="124"/>
    </location>
</feature>
<dbReference type="InterPro" id="IPR029035">
    <property type="entry name" value="DHS-like_NAD/FAD-binding_dom"/>
</dbReference>
<evidence type="ECO:0000313" key="11">
    <source>
        <dbReference type="EMBL" id="MBD8034738.1"/>
    </source>
</evidence>
<dbReference type="Gene3D" id="3.40.50.970">
    <property type="match status" value="2"/>
</dbReference>
<dbReference type="Pfam" id="PF16582">
    <property type="entry name" value="TPP_enzyme_M_2"/>
    <property type="match status" value="1"/>
</dbReference>
<reference evidence="11 12" key="1">
    <citation type="submission" date="2020-08" db="EMBL/GenBank/DDBJ databases">
        <title>A Genomic Blueprint of the Chicken Gut Microbiome.</title>
        <authorList>
            <person name="Gilroy R."/>
            <person name="Ravi A."/>
            <person name="Getino M."/>
            <person name="Pursley I."/>
            <person name="Horton D.L."/>
            <person name="Alikhan N.-F."/>
            <person name="Baker D."/>
            <person name="Gharbi K."/>
            <person name="Hall N."/>
            <person name="Watson M."/>
            <person name="Adriaenssens E.M."/>
            <person name="Foster-Nyarko E."/>
            <person name="Jarju S."/>
            <person name="Secka A."/>
            <person name="Antonio M."/>
            <person name="Oren A."/>
            <person name="Chaudhuri R."/>
            <person name="La Ragione R.M."/>
            <person name="Hildebrand F."/>
            <person name="Pallen M.J."/>
        </authorList>
    </citation>
    <scope>NUCLEOTIDE SEQUENCE [LARGE SCALE GENOMIC DNA]</scope>
    <source>
        <strain evidence="11 12">Sa1YVA6</strain>
    </source>
</reference>
<proteinExistence type="inferred from homology"/>
<comment type="similarity">
    <text evidence="7">Belongs to the TPP enzyme family. MenD subfamily.</text>
</comment>
<keyword evidence="12" id="KW-1185">Reference proteome</keyword>
<dbReference type="NCBIfam" id="TIGR00173">
    <property type="entry name" value="menD"/>
    <property type="match status" value="1"/>
</dbReference>
<dbReference type="EMBL" id="JACSPW010000021">
    <property type="protein sequence ID" value="MBD8034738.1"/>
    <property type="molecule type" value="Genomic_DNA"/>
</dbReference>
<comment type="function">
    <text evidence="7">Catalyzes the thiamine diphosphate-dependent decarboxylation of 2-oxoglutarate and the subsequent addition of the resulting succinic semialdehyde-thiamine pyrophosphate anion to isochorismate to yield 2-succinyl-5-enolpyruvyl-6-hydroxy-3-cyclohexene-1-carboxylate (SEPHCHC).</text>
</comment>
<dbReference type="PANTHER" id="PTHR42916:SF1">
    <property type="entry name" value="PROTEIN PHYLLO, CHLOROPLASTIC"/>
    <property type="match status" value="1"/>
</dbReference>
<dbReference type="InterPro" id="IPR004433">
    <property type="entry name" value="MenaQ_synth_MenD"/>
</dbReference>
<evidence type="ECO:0000256" key="6">
    <source>
        <dbReference type="ARBA" id="ARBA00023211"/>
    </source>
</evidence>
<dbReference type="InterPro" id="IPR029061">
    <property type="entry name" value="THDP-binding"/>
</dbReference>
<evidence type="ECO:0000256" key="1">
    <source>
        <dbReference type="ARBA" id="ARBA00022428"/>
    </source>
</evidence>
<dbReference type="HAMAP" id="MF_01659">
    <property type="entry name" value="MenD"/>
    <property type="match status" value="1"/>
</dbReference>
<dbReference type="RefSeq" id="WP_191705228.1">
    <property type="nucleotide sequence ID" value="NZ_JACSPW010000021.1"/>
</dbReference>
<feature type="domain" description="Menaquinone biosynthesis protein MenD middle" evidence="10">
    <location>
        <begin position="193"/>
        <end position="397"/>
    </location>
</feature>
<evidence type="ECO:0000259" key="10">
    <source>
        <dbReference type="Pfam" id="PF16582"/>
    </source>
</evidence>
<name>A0ABR8XS20_9BACL</name>
<comment type="pathway">
    <text evidence="7">Quinol/quinone metabolism; 1,4-dihydroxy-2-naphthoate biosynthesis; 1,4-dihydroxy-2-naphthoate from chorismate: step 2/7.</text>
</comment>
<evidence type="ECO:0000259" key="8">
    <source>
        <dbReference type="Pfam" id="PF02775"/>
    </source>
</evidence>
<gene>
    <name evidence="7 11" type="primary">menD</name>
    <name evidence="11" type="ORF">H9632_16850</name>
</gene>
<evidence type="ECO:0000256" key="5">
    <source>
        <dbReference type="ARBA" id="ARBA00023052"/>
    </source>
</evidence>
<dbReference type="InterPro" id="IPR011766">
    <property type="entry name" value="TPP_enzyme_TPP-bd"/>
</dbReference>
<dbReference type="Proteomes" id="UP000600565">
    <property type="component" value="Unassembled WGS sequence"/>
</dbReference>
<dbReference type="Gene3D" id="3.40.50.1220">
    <property type="entry name" value="TPP-binding domain"/>
    <property type="match status" value="1"/>
</dbReference>
<comment type="catalytic activity">
    <reaction evidence="7">
        <text>isochorismate + 2-oxoglutarate + H(+) = 5-enolpyruvoyl-6-hydroxy-2-succinyl-cyclohex-3-ene-1-carboxylate + CO2</text>
        <dbReference type="Rhea" id="RHEA:25593"/>
        <dbReference type="ChEBI" id="CHEBI:15378"/>
        <dbReference type="ChEBI" id="CHEBI:16526"/>
        <dbReference type="ChEBI" id="CHEBI:16810"/>
        <dbReference type="ChEBI" id="CHEBI:29780"/>
        <dbReference type="ChEBI" id="CHEBI:58818"/>
        <dbReference type="EC" id="2.2.1.9"/>
    </reaction>
</comment>
<dbReference type="InterPro" id="IPR012001">
    <property type="entry name" value="Thiamin_PyroP_enz_TPP-bd_dom"/>
</dbReference>
<dbReference type="InterPro" id="IPR032264">
    <property type="entry name" value="MenD_middle"/>
</dbReference>
<feature type="domain" description="Thiamine pyrophosphate enzyme TPP-binding" evidence="8">
    <location>
        <begin position="434"/>
        <end position="537"/>
    </location>
</feature>
<keyword evidence="5 7" id="KW-0786">Thiamine pyrophosphate</keyword>
<comment type="cofactor">
    <cofactor evidence="7">
        <name>Mg(2+)</name>
        <dbReference type="ChEBI" id="CHEBI:18420"/>
    </cofactor>
    <cofactor evidence="7">
        <name>Mn(2+)</name>
        <dbReference type="ChEBI" id="CHEBI:29035"/>
    </cofactor>
</comment>
<sequence length="577" mass="65303">MNEREILSNYVYQIVSALVASGVEQVVISPGSRSTPLAYAFASTKELEMHRQVDERAAAFYALGLAKATAKPVVLLCTSGTAAANYYPAIVEAKYARVPLIVLTADRPHELREVGAPQTINQVRLYGENVKWSAEFPIPDNAPQTLPFIERHTVRALNIATTAPYGPVHLNIPFREPLMIDFKDVLPKSSYVKSYTNELTPSKQAITELTHILERTTNGMIIIGELPLGTDTEHLWNFIREVKWPVMIESLSNLRTEVPEDCQIYAIATYDALMKNERFKQNVRPQTVIRFGAQPVSKFLMQFIVQVNPQNYIIIDEDPMYRDSTHMSTHFIHALPGEWLGEIELQHSVAEIEYFQFWKMADLLASDVIEKYSDYADDEGAMVQSLLANIEEEADIFVSSSMPIRDIDTFLLSTNRSVQIFANRGANGIDGVTSTALGFSNGRKMRKTYLLIGDLAFLHDTNAFIASRYQQCDLTVIVMNNDGGGIFSYLPQSKVEAHYEDLFGTPTELTFEQVASMYNMEYEKVKTKAELINTLATNKQASLKLIEVFTDREENVKQHRLLWTRINEVIEQWLDSL</sequence>
<comment type="subunit">
    <text evidence="7">Homodimer.</text>
</comment>
<dbReference type="EC" id="2.2.1.9" evidence="7"/>
<evidence type="ECO:0000256" key="2">
    <source>
        <dbReference type="ARBA" id="ARBA00022679"/>
    </source>
</evidence>
<keyword evidence="6 7" id="KW-0464">Manganese</keyword>
<dbReference type="SUPFAM" id="SSF52467">
    <property type="entry name" value="DHS-like NAD/FAD-binding domain"/>
    <property type="match status" value="1"/>
</dbReference>
<dbReference type="PIRSF" id="PIRSF004983">
    <property type="entry name" value="MenD"/>
    <property type="match status" value="1"/>
</dbReference>
<keyword evidence="1 7" id="KW-0474">Menaquinone biosynthesis</keyword>
<keyword evidence="3 7" id="KW-0479">Metal-binding</keyword>
<accession>A0ABR8XS20</accession>
<comment type="pathway">
    <text evidence="7">Quinol/quinone metabolism; menaquinone biosynthesis.</text>
</comment>
<dbReference type="Pfam" id="PF02775">
    <property type="entry name" value="TPP_enzyme_C"/>
    <property type="match status" value="1"/>
</dbReference>
<comment type="cofactor">
    <cofactor evidence="7">
        <name>thiamine diphosphate</name>
        <dbReference type="ChEBI" id="CHEBI:58937"/>
    </cofactor>
    <text evidence="7">Binds 1 thiamine pyrophosphate per subunit.</text>
</comment>
<evidence type="ECO:0000256" key="7">
    <source>
        <dbReference type="HAMAP-Rule" id="MF_01659"/>
    </source>
</evidence>
<evidence type="ECO:0000256" key="4">
    <source>
        <dbReference type="ARBA" id="ARBA00022842"/>
    </source>
</evidence>
<keyword evidence="2 7" id="KW-0808">Transferase</keyword>
<comment type="caution">
    <text evidence="11">The sequence shown here is derived from an EMBL/GenBank/DDBJ whole genome shotgun (WGS) entry which is preliminary data.</text>
</comment>
<protein>
    <recommendedName>
        <fullName evidence="7">2-succinyl-5-enolpyruvyl-6-hydroxy-3-cyclohexene-1-carboxylate synthase</fullName>
        <shortName evidence="7">SEPHCHC synthase</shortName>
        <ecNumber evidence="7">2.2.1.9</ecNumber>
    </recommendedName>
    <alternativeName>
        <fullName evidence="7">Menaquinone biosynthesis protein MenD</fullName>
    </alternativeName>
</protein>
<dbReference type="CDD" id="cd07037">
    <property type="entry name" value="TPP_PYR_MenD"/>
    <property type="match status" value="1"/>
</dbReference>
<keyword evidence="4 7" id="KW-0460">Magnesium</keyword>
<dbReference type="PANTHER" id="PTHR42916">
    <property type="entry name" value="2-SUCCINYL-5-ENOLPYRUVYL-6-HYDROXY-3-CYCLOHEXENE-1-CARBOXYLATE SYNTHASE"/>
    <property type="match status" value="1"/>
</dbReference>
<organism evidence="11 12">
    <name type="scientific">Solibacillus merdavium</name>
    <dbReference type="NCBI Taxonomy" id="2762218"/>
    <lineage>
        <taxon>Bacteria</taxon>
        <taxon>Bacillati</taxon>
        <taxon>Bacillota</taxon>
        <taxon>Bacilli</taxon>
        <taxon>Bacillales</taxon>
        <taxon>Caryophanaceae</taxon>
        <taxon>Solibacillus</taxon>
    </lineage>
</organism>
<dbReference type="SUPFAM" id="SSF52518">
    <property type="entry name" value="Thiamin diphosphate-binding fold (THDP-binding)"/>
    <property type="match status" value="2"/>
</dbReference>
<dbReference type="GO" id="GO:0070204">
    <property type="term" value="F:2-succinyl-5-enolpyruvyl-6-hydroxy-3-cyclohexene-1-carboxylic-acid synthase activity"/>
    <property type="evidence" value="ECO:0007669"/>
    <property type="project" value="UniProtKB-EC"/>
</dbReference>
<dbReference type="Pfam" id="PF02776">
    <property type="entry name" value="TPP_enzyme_N"/>
    <property type="match status" value="1"/>
</dbReference>